<keyword evidence="2" id="KW-1185">Reference proteome</keyword>
<reference evidence="1 2" key="1">
    <citation type="submission" date="2019-05" db="EMBL/GenBank/DDBJ databases">
        <title>Another draft genome of Portunus trituberculatus and its Hox gene families provides insights of decapod evolution.</title>
        <authorList>
            <person name="Jeong J.-H."/>
            <person name="Song I."/>
            <person name="Kim S."/>
            <person name="Choi T."/>
            <person name="Kim D."/>
            <person name="Ryu S."/>
            <person name="Kim W."/>
        </authorList>
    </citation>
    <scope>NUCLEOTIDE SEQUENCE [LARGE SCALE GENOMIC DNA]</scope>
    <source>
        <tissue evidence="1">Muscle</tissue>
    </source>
</reference>
<proteinExistence type="predicted"/>
<evidence type="ECO:0000313" key="1">
    <source>
        <dbReference type="EMBL" id="MPC60651.1"/>
    </source>
</evidence>
<gene>
    <name evidence="1" type="ORF">E2C01_054706</name>
</gene>
<evidence type="ECO:0000313" key="2">
    <source>
        <dbReference type="Proteomes" id="UP000324222"/>
    </source>
</evidence>
<accession>A0A5B7GKK5</accession>
<dbReference type="EMBL" id="VSRR010017754">
    <property type="protein sequence ID" value="MPC60651.1"/>
    <property type="molecule type" value="Genomic_DNA"/>
</dbReference>
<comment type="caution">
    <text evidence="1">The sequence shown here is derived from an EMBL/GenBank/DDBJ whole genome shotgun (WGS) entry which is preliminary data.</text>
</comment>
<dbReference type="Proteomes" id="UP000324222">
    <property type="component" value="Unassembled WGS sequence"/>
</dbReference>
<name>A0A5B7GKK5_PORTR</name>
<sequence length="65" mass="6763">MLYCHDHRNLAVTKSTPRTSEVLRRATGILPVSVEKTGTPAACVIVDAAVAGTISAPRHAAPSVP</sequence>
<protein>
    <submittedName>
        <fullName evidence="1">Uncharacterized protein</fullName>
    </submittedName>
</protein>
<organism evidence="1 2">
    <name type="scientific">Portunus trituberculatus</name>
    <name type="common">Swimming crab</name>
    <name type="synonym">Neptunus trituberculatus</name>
    <dbReference type="NCBI Taxonomy" id="210409"/>
    <lineage>
        <taxon>Eukaryota</taxon>
        <taxon>Metazoa</taxon>
        <taxon>Ecdysozoa</taxon>
        <taxon>Arthropoda</taxon>
        <taxon>Crustacea</taxon>
        <taxon>Multicrustacea</taxon>
        <taxon>Malacostraca</taxon>
        <taxon>Eumalacostraca</taxon>
        <taxon>Eucarida</taxon>
        <taxon>Decapoda</taxon>
        <taxon>Pleocyemata</taxon>
        <taxon>Brachyura</taxon>
        <taxon>Eubrachyura</taxon>
        <taxon>Portunoidea</taxon>
        <taxon>Portunidae</taxon>
        <taxon>Portuninae</taxon>
        <taxon>Portunus</taxon>
    </lineage>
</organism>
<dbReference type="AlphaFoldDB" id="A0A5B7GKK5"/>